<dbReference type="InterPro" id="IPR000483">
    <property type="entry name" value="Cys-rich_flank_reg_C"/>
</dbReference>
<dbReference type="PANTHER" id="PTHR24369:SF210">
    <property type="entry name" value="CHAOPTIN-RELATED"/>
    <property type="match status" value="1"/>
</dbReference>
<keyword evidence="2" id="KW-0732">Signal</keyword>
<evidence type="ECO:0000313" key="6">
    <source>
        <dbReference type="Proteomes" id="UP001054837"/>
    </source>
</evidence>
<organism evidence="5 6">
    <name type="scientific">Caerostris darwini</name>
    <dbReference type="NCBI Taxonomy" id="1538125"/>
    <lineage>
        <taxon>Eukaryota</taxon>
        <taxon>Metazoa</taxon>
        <taxon>Ecdysozoa</taxon>
        <taxon>Arthropoda</taxon>
        <taxon>Chelicerata</taxon>
        <taxon>Arachnida</taxon>
        <taxon>Araneae</taxon>
        <taxon>Araneomorphae</taxon>
        <taxon>Entelegynae</taxon>
        <taxon>Araneoidea</taxon>
        <taxon>Araneidae</taxon>
        <taxon>Caerostris</taxon>
    </lineage>
</organism>
<gene>
    <name evidence="5" type="primary">AVEN_211223_1</name>
    <name evidence="5" type="ORF">CDAR_403381</name>
</gene>
<feature type="domain" description="LRRCT" evidence="4">
    <location>
        <begin position="256"/>
        <end position="301"/>
    </location>
</feature>
<name>A0AAV4UST1_9ARAC</name>
<dbReference type="AlphaFoldDB" id="A0AAV4UST1"/>
<evidence type="ECO:0000259" key="4">
    <source>
        <dbReference type="SMART" id="SM00082"/>
    </source>
</evidence>
<accession>A0AAV4UST1</accession>
<dbReference type="InterPro" id="IPR050541">
    <property type="entry name" value="LRR_TM_domain-containing"/>
</dbReference>
<evidence type="ECO:0000256" key="2">
    <source>
        <dbReference type="ARBA" id="ARBA00022729"/>
    </source>
</evidence>
<dbReference type="GO" id="GO:0005886">
    <property type="term" value="C:plasma membrane"/>
    <property type="evidence" value="ECO:0007669"/>
    <property type="project" value="TreeGrafter"/>
</dbReference>
<sequence>MVLSIDAEKISCPPKHIYEPCKCYDGPHPHLVCQNIDDTEVLRDIFIRSSPYWYKEVHIEYSVLQYLPHDMFQGVRILGLYLKNTTLVELFDETPESLQMIEVLHIENTEVFRGMSWEHLRKFTNLRLLTVYYNSIPSLGSEFSALVSKTLEQLTFFGTGTELVKPGVFGGYDKLHKVALDDCGITKLTRNIFPRPFNAKVLYFNYNKLTSIPDDLFADMPLLQTVGLRENQLSTIPAPAFEGSTSKLEFLMLEGNPIICDCRIMWLVRSKFSAVSGVCDSPKPLEGKEIKTLTARDMMCPEP</sequence>
<comment type="caution">
    <text evidence="5">The sequence shown here is derived from an EMBL/GenBank/DDBJ whole genome shotgun (WGS) entry which is preliminary data.</text>
</comment>
<dbReference type="EMBL" id="BPLQ01011845">
    <property type="protein sequence ID" value="GIY60725.1"/>
    <property type="molecule type" value="Genomic_DNA"/>
</dbReference>
<keyword evidence="1" id="KW-0433">Leucine-rich repeat</keyword>
<dbReference type="InterPro" id="IPR032675">
    <property type="entry name" value="LRR_dom_sf"/>
</dbReference>
<keyword evidence="3" id="KW-0677">Repeat</keyword>
<proteinExistence type="predicted"/>
<dbReference type="Gene3D" id="3.80.10.10">
    <property type="entry name" value="Ribonuclease Inhibitor"/>
    <property type="match status" value="1"/>
</dbReference>
<dbReference type="SUPFAM" id="SSF52058">
    <property type="entry name" value="L domain-like"/>
    <property type="match status" value="1"/>
</dbReference>
<reference evidence="5 6" key="1">
    <citation type="submission" date="2021-06" db="EMBL/GenBank/DDBJ databases">
        <title>Caerostris darwini draft genome.</title>
        <authorList>
            <person name="Kono N."/>
            <person name="Arakawa K."/>
        </authorList>
    </citation>
    <scope>NUCLEOTIDE SEQUENCE [LARGE SCALE GENOMIC DNA]</scope>
</reference>
<dbReference type="SMART" id="SM00369">
    <property type="entry name" value="LRR_TYP"/>
    <property type="match status" value="3"/>
</dbReference>
<evidence type="ECO:0000256" key="3">
    <source>
        <dbReference type="ARBA" id="ARBA00022737"/>
    </source>
</evidence>
<dbReference type="InterPro" id="IPR003591">
    <property type="entry name" value="Leu-rich_rpt_typical-subtyp"/>
</dbReference>
<dbReference type="InterPro" id="IPR001611">
    <property type="entry name" value="Leu-rich_rpt"/>
</dbReference>
<dbReference type="PANTHER" id="PTHR24369">
    <property type="entry name" value="ANTIGEN BSP, PUTATIVE-RELATED"/>
    <property type="match status" value="1"/>
</dbReference>
<protein>
    <submittedName>
        <fullName evidence="5">LRRCT domain-containing protein</fullName>
    </submittedName>
</protein>
<evidence type="ECO:0000313" key="5">
    <source>
        <dbReference type="EMBL" id="GIY60725.1"/>
    </source>
</evidence>
<evidence type="ECO:0000256" key="1">
    <source>
        <dbReference type="ARBA" id="ARBA00022614"/>
    </source>
</evidence>
<keyword evidence="6" id="KW-1185">Reference proteome</keyword>
<dbReference type="SMART" id="SM00082">
    <property type="entry name" value="LRRCT"/>
    <property type="match status" value="1"/>
</dbReference>
<dbReference type="Pfam" id="PF13855">
    <property type="entry name" value="LRR_8"/>
    <property type="match status" value="1"/>
</dbReference>
<dbReference type="Proteomes" id="UP001054837">
    <property type="component" value="Unassembled WGS sequence"/>
</dbReference>